<dbReference type="InterPro" id="IPR021908">
    <property type="entry name" value="YfbK_C"/>
</dbReference>
<dbReference type="EMBL" id="CAKOGP040001747">
    <property type="protein sequence ID" value="CAJ1948285.1"/>
    <property type="molecule type" value="Genomic_DNA"/>
</dbReference>
<reference evidence="2" key="1">
    <citation type="submission" date="2023-08" db="EMBL/GenBank/DDBJ databases">
        <authorList>
            <person name="Audoor S."/>
            <person name="Bilcke G."/>
        </authorList>
    </citation>
    <scope>NUCLEOTIDE SEQUENCE</scope>
</reference>
<dbReference type="Proteomes" id="UP001295423">
    <property type="component" value="Unassembled WGS sequence"/>
</dbReference>
<feature type="domain" description="Uncharacterized protein YfbK C-terminal" evidence="1">
    <location>
        <begin position="109"/>
        <end position="194"/>
    </location>
</feature>
<gene>
    <name evidence="2" type="ORF">CYCCA115_LOCUS11540</name>
</gene>
<keyword evidence="3" id="KW-1185">Reference proteome</keyword>
<accession>A0AAD2JGP5</accession>
<protein>
    <recommendedName>
        <fullName evidence="1">Uncharacterized protein YfbK C-terminal domain-containing protein</fullName>
    </recommendedName>
</protein>
<evidence type="ECO:0000313" key="3">
    <source>
        <dbReference type="Proteomes" id="UP001295423"/>
    </source>
</evidence>
<sequence length="221" mass="24524">MYPSSPIPGCPELLFSQHLRLNRKTIFGVIKSLRASGSTHGSDGLELADRLAGWHFEEKAVNRIMLFTDGDFNIGLTQGNALSRYISEKRSAGIFLSEAQKALVQEAQSTLYTIAKDVKFQVEFNPNRVAEYRLIGYEKRLLAREDFHNDSADAGDIGAGHTVTVLHEFNPVEADLTASVVDDLWYGIANGAVGNHKKSPQPTEKAPLDNEYAFLKMRRPS</sequence>
<comment type="caution">
    <text evidence="2">The sequence shown here is derived from an EMBL/GenBank/DDBJ whole genome shotgun (WGS) entry which is preliminary data.</text>
</comment>
<name>A0AAD2JGP5_9STRA</name>
<dbReference type="AlphaFoldDB" id="A0AAD2JGP5"/>
<dbReference type="Gene3D" id="3.40.50.410">
    <property type="entry name" value="von Willebrand factor, type A domain"/>
    <property type="match status" value="1"/>
</dbReference>
<proteinExistence type="predicted"/>
<dbReference type="Pfam" id="PF12034">
    <property type="entry name" value="YfbK_C"/>
    <property type="match status" value="1"/>
</dbReference>
<organism evidence="2 3">
    <name type="scientific">Cylindrotheca closterium</name>
    <dbReference type="NCBI Taxonomy" id="2856"/>
    <lineage>
        <taxon>Eukaryota</taxon>
        <taxon>Sar</taxon>
        <taxon>Stramenopiles</taxon>
        <taxon>Ochrophyta</taxon>
        <taxon>Bacillariophyta</taxon>
        <taxon>Bacillariophyceae</taxon>
        <taxon>Bacillariophycidae</taxon>
        <taxon>Bacillariales</taxon>
        <taxon>Bacillariaceae</taxon>
        <taxon>Cylindrotheca</taxon>
    </lineage>
</organism>
<dbReference type="InterPro" id="IPR036465">
    <property type="entry name" value="vWFA_dom_sf"/>
</dbReference>
<dbReference type="SUPFAM" id="SSF53300">
    <property type="entry name" value="vWA-like"/>
    <property type="match status" value="1"/>
</dbReference>
<evidence type="ECO:0000259" key="1">
    <source>
        <dbReference type="Pfam" id="PF12034"/>
    </source>
</evidence>
<evidence type="ECO:0000313" key="2">
    <source>
        <dbReference type="EMBL" id="CAJ1948285.1"/>
    </source>
</evidence>